<reference evidence="3" key="1">
    <citation type="submission" date="2022-03" db="EMBL/GenBank/DDBJ databases">
        <authorList>
            <person name="Sayadi A."/>
        </authorList>
    </citation>
    <scope>NUCLEOTIDE SEQUENCE</scope>
</reference>
<sequence length="553" mass="62047">MTSNQSYYTNPAFCQQSEFVGAPPRALSPQGSVRQSPVGAQTIPKVHDTSFAENDADGVQEQEFYEEVVVDDQGFITDKKVVVVAQNNEGKKYIQLPHNDDRYGSRYQMPQEEKKMMQIEESYGSRYQIAQSERKLTRNEVRYGSLYQVSMEERKGSRYGVPQTQQVKLQRSQSQRYEYIPMQEQDSRTIVQRATSKKLQYREEHGEVSSGRVHTYAVIEPEEETELTGKNQRYALVPVDQLSQRLVVSQASGGRYEYIQDQQPPQSPNRYEYIQNLPPRSQNRYEYIQQSSPRVGNPAATQKLHELLTTPRKATPSSVMSPRSQRKLLPPLSPIPKEPFQTKTPQRTPPKAQQKLNYALGTRQMVPDKRTTAVVAPICSSPIQSVYSETTFSKSGSWMNVSLKKAPVQATLTVAATMMFLCGAVTSGLCFYMISVMGRQYFLDFGVIAGFTCFTLGLLGYRSRNVYWLPNRNYISGYLLLSVFSLLTSTGLLVLLTQRPRPGTPLADVTSGAVCGVAALSLALAAAGVVATYCCRYPPPDNRVQHCAEGFSV</sequence>
<feature type="transmembrane region" description="Helical" evidence="2">
    <location>
        <begin position="509"/>
        <end position="533"/>
    </location>
</feature>
<evidence type="ECO:0000256" key="2">
    <source>
        <dbReference type="SAM" id="Phobius"/>
    </source>
</evidence>
<evidence type="ECO:0000313" key="3">
    <source>
        <dbReference type="EMBL" id="CAH1956218.1"/>
    </source>
</evidence>
<gene>
    <name evidence="3" type="ORF">ACAOBT_LOCUS1457</name>
</gene>
<feature type="region of interest" description="Disordered" evidence="1">
    <location>
        <begin position="308"/>
        <end position="352"/>
    </location>
</feature>
<dbReference type="EMBL" id="CAKOFQ010006664">
    <property type="protein sequence ID" value="CAH1956218.1"/>
    <property type="molecule type" value="Genomic_DNA"/>
</dbReference>
<feature type="transmembrane region" description="Helical" evidence="2">
    <location>
        <begin position="475"/>
        <end position="497"/>
    </location>
</feature>
<comment type="caution">
    <text evidence="3">The sequence shown here is derived from an EMBL/GenBank/DDBJ whole genome shotgun (WGS) entry which is preliminary data.</text>
</comment>
<evidence type="ECO:0000313" key="4">
    <source>
        <dbReference type="Proteomes" id="UP001152888"/>
    </source>
</evidence>
<dbReference type="OrthoDB" id="8186197at2759"/>
<evidence type="ECO:0008006" key="5">
    <source>
        <dbReference type="Google" id="ProtNLM"/>
    </source>
</evidence>
<organism evidence="3 4">
    <name type="scientific">Acanthoscelides obtectus</name>
    <name type="common">Bean weevil</name>
    <name type="synonym">Bruchus obtectus</name>
    <dbReference type="NCBI Taxonomy" id="200917"/>
    <lineage>
        <taxon>Eukaryota</taxon>
        <taxon>Metazoa</taxon>
        <taxon>Ecdysozoa</taxon>
        <taxon>Arthropoda</taxon>
        <taxon>Hexapoda</taxon>
        <taxon>Insecta</taxon>
        <taxon>Pterygota</taxon>
        <taxon>Neoptera</taxon>
        <taxon>Endopterygota</taxon>
        <taxon>Coleoptera</taxon>
        <taxon>Polyphaga</taxon>
        <taxon>Cucujiformia</taxon>
        <taxon>Chrysomeloidea</taxon>
        <taxon>Chrysomelidae</taxon>
        <taxon>Bruchinae</taxon>
        <taxon>Bruchini</taxon>
        <taxon>Acanthoscelides</taxon>
    </lineage>
</organism>
<feature type="transmembrane region" description="Helical" evidence="2">
    <location>
        <begin position="412"/>
        <end position="434"/>
    </location>
</feature>
<dbReference type="Proteomes" id="UP001152888">
    <property type="component" value="Unassembled WGS sequence"/>
</dbReference>
<feature type="transmembrane region" description="Helical" evidence="2">
    <location>
        <begin position="441"/>
        <end position="463"/>
    </location>
</feature>
<keyword evidence="4" id="KW-1185">Reference proteome</keyword>
<protein>
    <recommendedName>
        <fullName evidence="5">Sanpodo</fullName>
    </recommendedName>
</protein>
<evidence type="ECO:0000256" key="1">
    <source>
        <dbReference type="SAM" id="MobiDB-lite"/>
    </source>
</evidence>
<name>A0A9P0JN12_ACAOB</name>
<accession>A0A9P0JN12</accession>
<keyword evidence="2" id="KW-0812">Transmembrane</keyword>
<dbReference type="AlphaFoldDB" id="A0A9P0JN12"/>
<keyword evidence="2" id="KW-1133">Transmembrane helix</keyword>
<keyword evidence="2" id="KW-0472">Membrane</keyword>
<proteinExistence type="predicted"/>